<evidence type="ECO:0000313" key="12">
    <source>
        <dbReference type="Proteomes" id="UP000242258"/>
    </source>
</evidence>
<keyword evidence="4" id="KW-1003">Cell membrane</keyword>
<name>A0A1E7QA48_9GAMM</name>
<protein>
    <recommendedName>
        <fullName evidence="13">Cell division protein FtsX</fullName>
    </recommendedName>
</protein>
<sequence length="401" mass="43681">MKIRMQLPVSLWIGLRYSQSRKGNAFISFISLFSIAGIFLGVMALTIVSSVMNGFEGDLKKRILGVIPHIIVEADNDNLAWQQKLAADNSVLQLSPFLQTEALVQAPRQLTGVVMQGVTIDALPSFMQHALMQGSWQQFASQRYAVVLGRGLAEQLNVSVGAQVRLMLANAGSYTPMGWVPRQRLFTVTGILDTGSDVDRVIVVTGLADLQRLLSQPDTTAWRITLADPFTAPLLSAKLAQDPSLKVTDWRQSHGKLFAAVAMEKGMMWLMLLLIVAVAAFNIVSALVMMVTDKQAEIAILKTLGMTDKQLFNIFAMQGISNGVVGAISGAIAGILLSWQLNNILSVLGLHISSVAVLPIDIQLQQILLILLSAVMLTLLAVWYPARKAVRVNPAEILRDE</sequence>
<evidence type="ECO:0000256" key="1">
    <source>
        <dbReference type="ARBA" id="ARBA00004651"/>
    </source>
</evidence>
<comment type="caution">
    <text evidence="11">The sequence shown here is derived from an EMBL/GenBank/DDBJ whole genome shotgun (WGS) entry which is preliminary data.</text>
</comment>
<keyword evidence="7 8" id="KW-0472">Membrane</keyword>
<evidence type="ECO:0000256" key="8">
    <source>
        <dbReference type="SAM" id="Phobius"/>
    </source>
</evidence>
<feature type="transmembrane region" description="Helical" evidence="8">
    <location>
        <begin position="366"/>
        <end position="384"/>
    </location>
</feature>
<dbReference type="EMBL" id="MKEK01000001">
    <property type="protein sequence ID" value="OEY71010.1"/>
    <property type="molecule type" value="Genomic_DNA"/>
</dbReference>
<keyword evidence="6 8" id="KW-1133">Transmembrane helix</keyword>
<dbReference type="Pfam" id="PF02687">
    <property type="entry name" value="FtsX"/>
    <property type="match status" value="1"/>
</dbReference>
<dbReference type="GO" id="GO:0042953">
    <property type="term" value="P:lipoprotein transport"/>
    <property type="evidence" value="ECO:0007669"/>
    <property type="project" value="InterPro"/>
</dbReference>
<evidence type="ECO:0000256" key="3">
    <source>
        <dbReference type="ARBA" id="ARBA00022448"/>
    </source>
</evidence>
<evidence type="ECO:0000259" key="10">
    <source>
        <dbReference type="Pfam" id="PF12704"/>
    </source>
</evidence>
<dbReference type="InterPro" id="IPR011925">
    <property type="entry name" value="LolCE_TM"/>
</dbReference>
<dbReference type="InterPro" id="IPR003838">
    <property type="entry name" value="ABC3_permease_C"/>
</dbReference>
<evidence type="ECO:0000256" key="4">
    <source>
        <dbReference type="ARBA" id="ARBA00022475"/>
    </source>
</evidence>
<comment type="similarity">
    <text evidence="2">Belongs to the ABC-4 integral membrane protein family. LolC/E subfamily.</text>
</comment>
<dbReference type="PANTHER" id="PTHR30489">
    <property type="entry name" value="LIPOPROTEIN-RELEASING SYSTEM TRANSMEMBRANE PROTEIN LOLE"/>
    <property type="match status" value="1"/>
</dbReference>
<dbReference type="InterPro" id="IPR025857">
    <property type="entry name" value="MacB_PCD"/>
</dbReference>
<dbReference type="PANTHER" id="PTHR30489:SF8">
    <property type="entry name" value="LIPOPROTEIN-RELEASING SYSTEM TRANSMEMBRANE PROTEIN LOLC"/>
    <property type="match status" value="1"/>
</dbReference>
<gene>
    <name evidence="11" type="ORF">BI198_08080</name>
</gene>
<keyword evidence="5 8" id="KW-0812">Transmembrane</keyword>
<dbReference type="Proteomes" id="UP000242258">
    <property type="component" value="Unassembled WGS sequence"/>
</dbReference>
<keyword evidence="12" id="KW-1185">Reference proteome</keyword>
<dbReference type="GO" id="GO:0098797">
    <property type="term" value="C:plasma membrane protein complex"/>
    <property type="evidence" value="ECO:0007669"/>
    <property type="project" value="TreeGrafter"/>
</dbReference>
<evidence type="ECO:0000256" key="5">
    <source>
        <dbReference type="ARBA" id="ARBA00022692"/>
    </source>
</evidence>
<evidence type="ECO:0000313" key="11">
    <source>
        <dbReference type="EMBL" id="OEY71010.1"/>
    </source>
</evidence>
<evidence type="ECO:0000256" key="6">
    <source>
        <dbReference type="ARBA" id="ARBA00022989"/>
    </source>
</evidence>
<evidence type="ECO:0000259" key="9">
    <source>
        <dbReference type="Pfam" id="PF02687"/>
    </source>
</evidence>
<organism evidence="11 12">
    <name type="scientific">Rheinheimera salexigens</name>
    <dbReference type="NCBI Taxonomy" id="1628148"/>
    <lineage>
        <taxon>Bacteria</taxon>
        <taxon>Pseudomonadati</taxon>
        <taxon>Pseudomonadota</taxon>
        <taxon>Gammaproteobacteria</taxon>
        <taxon>Chromatiales</taxon>
        <taxon>Chromatiaceae</taxon>
        <taxon>Rheinheimera</taxon>
    </lineage>
</organism>
<proteinExistence type="inferred from homology"/>
<accession>A0A1E7QA48</accession>
<dbReference type="STRING" id="1628148.BI198_08080"/>
<comment type="subcellular location">
    <subcellularLocation>
        <location evidence="1">Cell membrane</location>
        <topology evidence="1">Multi-pass membrane protein</topology>
    </subcellularLocation>
</comment>
<evidence type="ECO:0000256" key="7">
    <source>
        <dbReference type="ARBA" id="ARBA00023136"/>
    </source>
</evidence>
<feature type="domain" description="ABC3 transporter permease C-terminal" evidence="9">
    <location>
        <begin position="270"/>
        <end position="394"/>
    </location>
</feature>
<dbReference type="NCBIfam" id="TIGR02212">
    <property type="entry name" value="lolCE"/>
    <property type="match status" value="1"/>
</dbReference>
<reference evidence="12" key="1">
    <citation type="submission" date="2016-09" db="EMBL/GenBank/DDBJ databases">
        <authorList>
            <person name="Wan X."/>
            <person name="Hou S."/>
        </authorList>
    </citation>
    <scope>NUCLEOTIDE SEQUENCE [LARGE SCALE GENOMIC DNA]</scope>
    <source>
        <strain evidence="12">KH87</strain>
    </source>
</reference>
<dbReference type="AlphaFoldDB" id="A0A1E7QA48"/>
<dbReference type="InterPro" id="IPR051447">
    <property type="entry name" value="Lipoprotein-release_system"/>
</dbReference>
<feature type="domain" description="MacB-like periplasmic core" evidence="10">
    <location>
        <begin position="31"/>
        <end position="240"/>
    </location>
</feature>
<feature type="transmembrane region" description="Helical" evidence="8">
    <location>
        <begin position="311"/>
        <end position="337"/>
    </location>
</feature>
<feature type="transmembrane region" description="Helical" evidence="8">
    <location>
        <begin position="30"/>
        <end position="52"/>
    </location>
</feature>
<dbReference type="GO" id="GO:0044874">
    <property type="term" value="P:lipoprotein localization to outer membrane"/>
    <property type="evidence" value="ECO:0007669"/>
    <property type="project" value="TreeGrafter"/>
</dbReference>
<evidence type="ECO:0000256" key="2">
    <source>
        <dbReference type="ARBA" id="ARBA00005236"/>
    </source>
</evidence>
<dbReference type="Pfam" id="PF12704">
    <property type="entry name" value="MacB_PCD"/>
    <property type="match status" value="1"/>
</dbReference>
<evidence type="ECO:0008006" key="13">
    <source>
        <dbReference type="Google" id="ProtNLM"/>
    </source>
</evidence>
<feature type="transmembrane region" description="Helical" evidence="8">
    <location>
        <begin position="269"/>
        <end position="291"/>
    </location>
</feature>
<keyword evidence="3" id="KW-0813">Transport</keyword>